<evidence type="ECO:0000313" key="5">
    <source>
        <dbReference type="Proteomes" id="UP000824190"/>
    </source>
</evidence>
<organism evidence="4 5">
    <name type="scientific">Candidatus Corynebacterium avicola</name>
    <dbReference type="NCBI Taxonomy" id="2838527"/>
    <lineage>
        <taxon>Bacteria</taxon>
        <taxon>Bacillati</taxon>
        <taxon>Actinomycetota</taxon>
        <taxon>Actinomycetes</taxon>
        <taxon>Mycobacteriales</taxon>
        <taxon>Corynebacteriaceae</taxon>
        <taxon>Corynebacterium</taxon>
    </lineage>
</organism>
<sequence>MPTQSKSRREEYAELTRAALVSAGSDRFAEQGYAKTSIMQIADDARVSKGAFYHHFSDKKALLKAVLNEACDRSATKIEEAVASQSESGDLVSAALDAAMEAIQVDGQYRELRQQSVGVLDDDERRELDNRIRVPLVSKIFDRLEGQGQLRDDVDLSAATVLVVGLLETALDDMTTSDDPTKRYSELRPILLGFINSLTG</sequence>
<dbReference type="InterPro" id="IPR001647">
    <property type="entry name" value="HTH_TetR"/>
</dbReference>
<accession>A0A9D1RLL2</accession>
<evidence type="ECO:0000256" key="2">
    <source>
        <dbReference type="PROSITE-ProRule" id="PRU00335"/>
    </source>
</evidence>
<dbReference type="GO" id="GO:0003677">
    <property type="term" value="F:DNA binding"/>
    <property type="evidence" value="ECO:0007669"/>
    <property type="project" value="UniProtKB-UniRule"/>
</dbReference>
<protein>
    <submittedName>
        <fullName evidence="4">TetR/AcrR family transcriptional regulator</fullName>
    </submittedName>
</protein>
<dbReference type="PANTHER" id="PTHR43479">
    <property type="entry name" value="ACREF/ENVCD OPERON REPRESSOR-RELATED"/>
    <property type="match status" value="1"/>
</dbReference>
<dbReference type="PROSITE" id="PS50977">
    <property type="entry name" value="HTH_TETR_2"/>
    <property type="match status" value="1"/>
</dbReference>
<dbReference type="PROSITE" id="PS01081">
    <property type="entry name" value="HTH_TETR_1"/>
    <property type="match status" value="1"/>
</dbReference>
<dbReference type="InterPro" id="IPR023772">
    <property type="entry name" value="DNA-bd_HTH_TetR-type_CS"/>
</dbReference>
<dbReference type="InterPro" id="IPR050624">
    <property type="entry name" value="HTH-type_Tx_Regulator"/>
</dbReference>
<evidence type="ECO:0000256" key="1">
    <source>
        <dbReference type="ARBA" id="ARBA00023125"/>
    </source>
</evidence>
<feature type="DNA-binding region" description="H-T-H motif" evidence="2">
    <location>
        <begin position="37"/>
        <end position="56"/>
    </location>
</feature>
<evidence type="ECO:0000259" key="3">
    <source>
        <dbReference type="PROSITE" id="PS50977"/>
    </source>
</evidence>
<dbReference type="Proteomes" id="UP000824190">
    <property type="component" value="Unassembled WGS sequence"/>
</dbReference>
<dbReference type="Pfam" id="PF00440">
    <property type="entry name" value="TetR_N"/>
    <property type="match status" value="1"/>
</dbReference>
<gene>
    <name evidence="4" type="ORF">H9870_02720</name>
</gene>
<reference evidence="4" key="2">
    <citation type="submission" date="2021-04" db="EMBL/GenBank/DDBJ databases">
        <authorList>
            <person name="Gilroy R."/>
        </authorList>
    </citation>
    <scope>NUCLEOTIDE SEQUENCE</scope>
    <source>
        <strain evidence="4">CHK32-1732</strain>
    </source>
</reference>
<dbReference type="PRINTS" id="PR00455">
    <property type="entry name" value="HTHTETR"/>
</dbReference>
<dbReference type="PANTHER" id="PTHR43479:SF11">
    <property type="entry name" value="ACREF_ENVCD OPERON REPRESSOR-RELATED"/>
    <property type="match status" value="1"/>
</dbReference>
<proteinExistence type="predicted"/>
<name>A0A9D1RLL2_9CORY</name>
<dbReference type="SUPFAM" id="SSF46689">
    <property type="entry name" value="Homeodomain-like"/>
    <property type="match status" value="1"/>
</dbReference>
<keyword evidence="1 2" id="KW-0238">DNA-binding</keyword>
<reference evidence="4" key="1">
    <citation type="journal article" date="2021" name="PeerJ">
        <title>Extensive microbial diversity within the chicken gut microbiome revealed by metagenomics and culture.</title>
        <authorList>
            <person name="Gilroy R."/>
            <person name="Ravi A."/>
            <person name="Getino M."/>
            <person name="Pursley I."/>
            <person name="Horton D.L."/>
            <person name="Alikhan N.F."/>
            <person name="Baker D."/>
            <person name="Gharbi K."/>
            <person name="Hall N."/>
            <person name="Watson M."/>
            <person name="Adriaenssens E.M."/>
            <person name="Foster-Nyarko E."/>
            <person name="Jarju S."/>
            <person name="Secka A."/>
            <person name="Antonio M."/>
            <person name="Oren A."/>
            <person name="Chaudhuri R.R."/>
            <person name="La Ragione R."/>
            <person name="Hildebrand F."/>
            <person name="Pallen M.J."/>
        </authorList>
    </citation>
    <scope>NUCLEOTIDE SEQUENCE</scope>
    <source>
        <strain evidence="4">CHK32-1732</strain>
    </source>
</reference>
<dbReference type="InterPro" id="IPR009057">
    <property type="entry name" value="Homeodomain-like_sf"/>
</dbReference>
<dbReference type="EMBL" id="DXGC01000023">
    <property type="protein sequence ID" value="HIW90561.1"/>
    <property type="molecule type" value="Genomic_DNA"/>
</dbReference>
<evidence type="ECO:0000313" key="4">
    <source>
        <dbReference type="EMBL" id="HIW90561.1"/>
    </source>
</evidence>
<comment type="caution">
    <text evidence="4">The sequence shown here is derived from an EMBL/GenBank/DDBJ whole genome shotgun (WGS) entry which is preliminary data.</text>
</comment>
<dbReference type="AlphaFoldDB" id="A0A9D1RLL2"/>
<feature type="domain" description="HTH tetR-type" evidence="3">
    <location>
        <begin position="14"/>
        <end position="74"/>
    </location>
</feature>
<dbReference type="Gene3D" id="1.10.357.10">
    <property type="entry name" value="Tetracycline Repressor, domain 2"/>
    <property type="match status" value="1"/>
</dbReference>